<sequence>MQVLFFLLVLIFLCKIEPVSANSLEVFGNQDTYIEEKFPTTIPWEERNLYLGTDSLYAKGKTRILIKPDFAQLLDRNIAPTDIESVELVLTAYAYEGTNSTVTIDAYTTTSPWSMFTTTWNLQPTISSSKKNTTLISPQPGTKTITVTQAFIDIYKTYPVAENGIELKINAETEKAIIFWAHGCDLVTEPPICDGEDERPYFRVHYKDNLPPANCTLKSPTATLQNSATVKIEPMAVTDPEGNSVNYSGRICTDPACEAPIWQNSIKPSNSVSTDLPDGTYYASCLATDSYHEAEWGSIVNFEIDTQPPVPPQLIEEPPFTGTSENAVTWVPIQESGVLYQVLFSERKGFTSYNTYSPWLTGNNLLIPHTKEKAFYYKVRAKDRAGNESEWSASTSTIIDTSFPTVKYFKTNKTLLSPKTTKNGDVTENAYIQGGVDDATIEEIWLEVTTTINKLVYSEKVEEKNYLWTHWPDKVGYSDGQYILTLYASDSVQNRIQSDAIIIVLDTKPPAPPIISGIRNKQILIKQRISLAVTCPAQTLATVYLSGKIIAYGKDRHLINFTKTDGNYTLSATCTDLVGNKSKRTLSFTIDAKPPSIPILTYKFDEAKKQITLSSYCRENGSITFFQQGVIIQQASCKKSTYATYLLPEAIQLPYFTVFNAKAQDASGNSSDLGELTIYLTDKSTQTKVSTILCSASYEMISKNFKNISCVWKPIVLSPYQGTLPHYSTTYISSFGFAKDLHAKTVISVLSCKKRSLWDPRTWWSCVTEISQEMTLDNKIIPVVSTDLPVKNYGANSLKISHGRISNITIKERIYLHLSTIIGDSPVAYDYFSPEIQRTHELTYKVNKNRAYFSWLFASPKNVSQWHGYTAFQKPHGGIDFSVAEERILAPAPGKVISSGYAKQNSCNAGGNYLGIKHPNGLYTYYFHLASTKYPSGKLIKIGNSINTGQALAKTGNSGMYNCEPLASHLHFELRTTWATSSHVNPVPYFSVDWNSIATAKASTYPGRLSGDNPHPKF</sequence>
<dbReference type="Proteomes" id="UP000228952">
    <property type="component" value="Unassembled WGS sequence"/>
</dbReference>
<proteinExistence type="predicted"/>
<evidence type="ECO:0000313" key="2">
    <source>
        <dbReference type="EMBL" id="PJA12259.1"/>
    </source>
</evidence>
<dbReference type="NCBIfam" id="NF033679">
    <property type="entry name" value="DNRLRE_dom"/>
    <property type="match status" value="1"/>
</dbReference>
<dbReference type="InterPro" id="IPR016047">
    <property type="entry name" value="M23ase_b-sheet_dom"/>
</dbReference>
<accession>A0A2M7W0S6</accession>
<dbReference type="PROSITE" id="PS50853">
    <property type="entry name" value="FN3"/>
    <property type="match status" value="1"/>
</dbReference>
<dbReference type="PANTHER" id="PTHR21666">
    <property type="entry name" value="PEPTIDASE-RELATED"/>
    <property type="match status" value="1"/>
</dbReference>
<dbReference type="GO" id="GO:0004222">
    <property type="term" value="F:metalloendopeptidase activity"/>
    <property type="evidence" value="ECO:0007669"/>
    <property type="project" value="TreeGrafter"/>
</dbReference>
<name>A0A2M7W0S6_9BACT</name>
<dbReference type="InterPro" id="IPR013783">
    <property type="entry name" value="Ig-like_fold"/>
</dbReference>
<feature type="domain" description="Fibronectin type-III" evidence="1">
    <location>
        <begin position="211"/>
        <end position="309"/>
    </location>
</feature>
<organism evidence="2 3">
    <name type="scientific">Candidatus Dojkabacteria bacterium CG_4_10_14_0_2_um_filter_Dojkabacteria_WS6_41_15</name>
    <dbReference type="NCBI Taxonomy" id="2014249"/>
    <lineage>
        <taxon>Bacteria</taxon>
        <taxon>Candidatus Dojkabacteria</taxon>
    </lineage>
</organism>
<dbReference type="PANTHER" id="PTHR21666:SF270">
    <property type="entry name" value="MUREIN HYDROLASE ACTIVATOR ENVC"/>
    <property type="match status" value="1"/>
</dbReference>
<dbReference type="EMBL" id="PFQB01000120">
    <property type="protein sequence ID" value="PJA12259.1"/>
    <property type="molecule type" value="Genomic_DNA"/>
</dbReference>
<evidence type="ECO:0000313" key="3">
    <source>
        <dbReference type="Proteomes" id="UP000228952"/>
    </source>
</evidence>
<dbReference type="AlphaFoldDB" id="A0A2M7W0S6"/>
<dbReference type="Gene3D" id="2.60.40.10">
    <property type="entry name" value="Immunoglobulins"/>
    <property type="match status" value="2"/>
</dbReference>
<gene>
    <name evidence="2" type="ORF">COX64_04800</name>
</gene>
<dbReference type="SUPFAM" id="SSF51261">
    <property type="entry name" value="Duplicated hybrid motif"/>
    <property type="match status" value="1"/>
</dbReference>
<dbReference type="CDD" id="cd12797">
    <property type="entry name" value="M23_peptidase"/>
    <property type="match status" value="1"/>
</dbReference>
<reference evidence="3" key="1">
    <citation type="submission" date="2017-09" db="EMBL/GenBank/DDBJ databases">
        <title>Depth-based differentiation of microbial function through sediment-hosted aquifers and enrichment of novel symbionts in the deep terrestrial subsurface.</title>
        <authorList>
            <person name="Probst A.J."/>
            <person name="Ladd B."/>
            <person name="Jarett J.K."/>
            <person name="Geller-Mcgrath D.E."/>
            <person name="Sieber C.M.K."/>
            <person name="Emerson J.B."/>
            <person name="Anantharaman K."/>
            <person name="Thomas B.C."/>
            <person name="Malmstrom R."/>
            <person name="Stieglmeier M."/>
            <person name="Klingl A."/>
            <person name="Woyke T."/>
            <person name="Ryan C.M."/>
            <person name="Banfield J.F."/>
        </authorList>
    </citation>
    <scope>NUCLEOTIDE SEQUENCE [LARGE SCALE GENOMIC DNA]</scope>
</reference>
<comment type="caution">
    <text evidence="2">The sequence shown here is derived from an EMBL/GenBank/DDBJ whole genome shotgun (WGS) entry which is preliminary data.</text>
</comment>
<dbReference type="InterPro" id="IPR050570">
    <property type="entry name" value="Cell_wall_metabolism_enzyme"/>
</dbReference>
<dbReference type="InterPro" id="IPR003961">
    <property type="entry name" value="FN3_dom"/>
</dbReference>
<dbReference type="InterPro" id="IPR011055">
    <property type="entry name" value="Dup_hybrid_motif"/>
</dbReference>
<evidence type="ECO:0000259" key="1">
    <source>
        <dbReference type="PROSITE" id="PS50853"/>
    </source>
</evidence>
<dbReference type="Gene3D" id="2.70.70.10">
    <property type="entry name" value="Glucose Permease (Domain IIA)"/>
    <property type="match status" value="1"/>
</dbReference>
<protein>
    <recommendedName>
        <fullName evidence="1">Fibronectin type-III domain-containing protein</fullName>
    </recommendedName>
</protein>
<dbReference type="Pfam" id="PF01551">
    <property type="entry name" value="Peptidase_M23"/>
    <property type="match status" value="1"/>
</dbReference>